<organism evidence="2">
    <name type="scientific">freshwater metagenome</name>
    <dbReference type="NCBI Taxonomy" id="449393"/>
    <lineage>
        <taxon>unclassified sequences</taxon>
        <taxon>metagenomes</taxon>
        <taxon>ecological metagenomes</taxon>
    </lineage>
</organism>
<evidence type="ECO:0000313" key="2">
    <source>
        <dbReference type="EMBL" id="CAB4565481.1"/>
    </source>
</evidence>
<proteinExistence type="predicted"/>
<dbReference type="AlphaFoldDB" id="A0A6J6DMX1"/>
<sequence length="108" mass="12114">MNYSWSFVGLLFGMAKGLHNPLQWIRLIRTNFRRLVILIIGGIVLLAGVAMMVLPGPGILVIIAGLAILAKEFTWAERTLDKAKQQATKATEKVKIPRFWNRKPKASE</sequence>
<dbReference type="EMBL" id="CAEZTI010000111">
    <property type="protein sequence ID" value="CAB4565481.1"/>
    <property type="molecule type" value="Genomic_DNA"/>
</dbReference>
<protein>
    <submittedName>
        <fullName evidence="2">Unannotated protein</fullName>
    </submittedName>
</protein>
<gene>
    <name evidence="2" type="ORF">UFOPK1619_00638</name>
</gene>
<keyword evidence="1" id="KW-0812">Transmembrane</keyword>
<reference evidence="2" key="1">
    <citation type="submission" date="2020-05" db="EMBL/GenBank/DDBJ databases">
        <authorList>
            <person name="Chiriac C."/>
            <person name="Salcher M."/>
            <person name="Ghai R."/>
            <person name="Kavagutti S V."/>
        </authorList>
    </citation>
    <scope>NUCLEOTIDE SEQUENCE</scope>
</reference>
<keyword evidence="1" id="KW-0472">Membrane</keyword>
<accession>A0A6J6DMX1</accession>
<feature type="transmembrane region" description="Helical" evidence="1">
    <location>
        <begin position="35"/>
        <end position="53"/>
    </location>
</feature>
<evidence type="ECO:0000256" key="1">
    <source>
        <dbReference type="SAM" id="Phobius"/>
    </source>
</evidence>
<dbReference type="InterPro" id="IPR019099">
    <property type="entry name" value="Uncharacterised_PGPGW_TM"/>
</dbReference>
<keyword evidence="1" id="KW-1133">Transmembrane helix</keyword>
<feature type="transmembrane region" description="Helical" evidence="1">
    <location>
        <begin position="59"/>
        <end position="76"/>
    </location>
</feature>
<name>A0A6J6DMX1_9ZZZZ</name>
<dbReference type="Pfam" id="PF09656">
    <property type="entry name" value="PGPGW"/>
    <property type="match status" value="1"/>
</dbReference>